<dbReference type="Gramene" id="CDF39169">
    <property type="protein sequence ID" value="CDF39169"/>
    <property type="gene ID" value="CHC_T00000145001"/>
</dbReference>
<protein>
    <submittedName>
        <fullName evidence="2">Uncharacterized protein</fullName>
    </submittedName>
</protein>
<feature type="compositionally biased region" description="Polar residues" evidence="1">
    <location>
        <begin position="220"/>
        <end position="230"/>
    </location>
</feature>
<name>R7QM37_CHOCR</name>
<organism evidence="2 3">
    <name type="scientific">Chondrus crispus</name>
    <name type="common">Carrageen Irish moss</name>
    <name type="synonym">Polymorpha crispa</name>
    <dbReference type="NCBI Taxonomy" id="2769"/>
    <lineage>
        <taxon>Eukaryota</taxon>
        <taxon>Rhodophyta</taxon>
        <taxon>Florideophyceae</taxon>
        <taxon>Rhodymeniophycidae</taxon>
        <taxon>Gigartinales</taxon>
        <taxon>Gigartinaceae</taxon>
        <taxon>Chondrus</taxon>
    </lineage>
</organism>
<dbReference type="KEGG" id="ccp:CHC_T00000145001"/>
<dbReference type="Proteomes" id="UP000012073">
    <property type="component" value="Unassembled WGS sequence"/>
</dbReference>
<keyword evidence="3" id="KW-1185">Reference proteome</keyword>
<dbReference type="GeneID" id="17326798"/>
<dbReference type="RefSeq" id="XP_005719080.1">
    <property type="nucleotide sequence ID" value="XM_005719023.1"/>
</dbReference>
<feature type="region of interest" description="Disordered" evidence="1">
    <location>
        <begin position="1"/>
        <end position="89"/>
    </location>
</feature>
<sequence>MSFFFRMRKSISTPPLSPSPSRGAVVASAQAPGAGRRAPAPAPAIPPQASNKPPEPDRACPPAKTLLHAPSPTICTDAHAPSPSHFSTHPVSPAPLLAAAPLRSDRSAPPRSWAFIAVLSLSTAPGPCRMIASGNFDLPRVPVSSPRPILTLRQSSSSPLRPDLCPTRSHLRRSHVKRTVGAPIRVETGSPAPPPPPSPHDPSCSKAASPVRSSAGAHTASFQSTCTLSPVSRPYFPEA</sequence>
<feature type="compositionally biased region" description="Low complexity" evidence="1">
    <location>
        <begin position="27"/>
        <end position="39"/>
    </location>
</feature>
<proteinExistence type="predicted"/>
<feature type="compositionally biased region" description="Basic residues" evidence="1">
    <location>
        <begin position="169"/>
        <end position="178"/>
    </location>
</feature>
<evidence type="ECO:0000313" key="3">
    <source>
        <dbReference type="Proteomes" id="UP000012073"/>
    </source>
</evidence>
<evidence type="ECO:0000256" key="1">
    <source>
        <dbReference type="SAM" id="MobiDB-lite"/>
    </source>
</evidence>
<accession>R7QM37</accession>
<reference evidence="3" key="1">
    <citation type="journal article" date="2013" name="Proc. Natl. Acad. Sci. U.S.A.">
        <title>Genome structure and metabolic features in the red seaweed Chondrus crispus shed light on evolution of the Archaeplastida.</title>
        <authorList>
            <person name="Collen J."/>
            <person name="Porcel B."/>
            <person name="Carre W."/>
            <person name="Ball S.G."/>
            <person name="Chaparro C."/>
            <person name="Tonon T."/>
            <person name="Barbeyron T."/>
            <person name="Michel G."/>
            <person name="Noel B."/>
            <person name="Valentin K."/>
            <person name="Elias M."/>
            <person name="Artiguenave F."/>
            <person name="Arun A."/>
            <person name="Aury J.M."/>
            <person name="Barbosa-Neto J.F."/>
            <person name="Bothwell J.H."/>
            <person name="Bouget F.Y."/>
            <person name="Brillet L."/>
            <person name="Cabello-Hurtado F."/>
            <person name="Capella-Gutierrez S."/>
            <person name="Charrier B."/>
            <person name="Cladiere L."/>
            <person name="Cock J.M."/>
            <person name="Coelho S.M."/>
            <person name="Colleoni C."/>
            <person name="Czjzek M."/>
            <person name="Da Silva C."/>
            <person name="Delage L."/>
            <person name="Denoeud F."/>
            <person name="Deschamps P."/>
            <person name="Dittami S.M."/>
            <person name="Gabaldon T."/>
            <person name="Gachon C.M."/>
            <person name="Groisillier A."/>
            <person name="Herve C."/>
            <person name="Jabbari K."/>
            <person name="Katinka M."/>
            <person name="Kloareg B."/>
            <person name="Kowalczyk N."/>
            <person name="Labadie K."/>
            <person name="Leblanc C."/>
            <person name="Lopez P.J."/>
            <person name="McLachlan D.H."/>
            <person name="Meslet-Cladiere L."/>
            <person name="Moustafa A."/>
            <person name="Nehr Z."/>
            <person name="Nyvall Collen P."/>
            <person name="Panaud O."/>
            <person name="Partensky F."/>
            <person name="Poulain J."/>
            <person name="Rensing S.A."/>
            <person name="Rousvoal S."/>
            <person name="Samson G."/>
            <person name="Symeonidi A."/>
            <person name="Weissenbach J."/>
            <person name="Zambounis A."/>
            <person name="Wincker P."/>
            <person name="Boyen C."/>
        </authorList>
    </citation>
    <scope>NUCLEOTIDE SEQUENCE [LARGE SCALE GENOMIC DNA]</scope>
    <source>
        <strain evidence="3">cv. Stackhouse</strain>
    </source>
</reference>
<gene>
    <name evidence="2" type="ORF">CHC_T00000145001</name>
</gene>
<feature type="compositionally biased region" description="Pro residues" evidence="1">
    <location>
        <begin position="191"/>
        <end position="200"/>
    </location>
</feature>
<dbReference type="EMBL" id="HG002009">
    <property type="protein sequence ID" value="CDF39169.1"/>
    <property type="molecule type" value="Genomic_DNA"/>
</dbReference>
<dbReference type="AlphaFoldDB" id="R7QM37"/>
<feature type="region of interest" description="Disordered" evidence="1">
    <location>
        <begin position="150"/>
        <end position="239"/>
    </location>
</feature>
<evidence type="ECO:0000313" key="2">
    <source>
        <dbReference type="EMBL" id="CDF39169.1"/>
    </source>
</evidence>